<keyword evidence="2" id="KW-1185">Reference proteome</keyword>
<protein>
    <submittedName>
        <fullName evidence="1">Uncharacterized protein</fullName>
    </submittedName>
</protein>
<sequence>MYNSENKDMCNCGWKDDYKDMCNCGCQDDYKEQDYMSDCDYFDSHVASYQPSSAPYDDNKCKCCCRPEYRPDYKPDYKPCNCDKCCDCCEHKNPSHEYFECCECVKRCCKCGCCIKWCCKREK</sequence>
<reference evidence="1 2" key="1">
    <citation type="journal article" date="2017" name="Genome Announc.">
        <title>Draft Genome Sequence of Romboutsia weinsteinii sp. nov. Strain CCRI-19649(T) Isolated from Surface Water.</title>
        <authorList>
            <person name="Maheux A.F."/>
            <person name="Boudreau D.K."/>
            <person name="Berube E."/>
            <person name="Boissinot M."/>
            <person name="Cantin P."/>
            <person name="Raymond F."/>
            <person name="Corbeil J."/>
            <person name="Omar R.F."/>
            <person name="Bergeron M.G."/>
        </authorList>
    </citation>
    <scope>NUCLEOTIDE SEQUENCE [LARGE SCALE GENOMIC DNA]</scope>
    <source>
        <strain evidence="1 2">CCRI-19649</strain>
    </source>
</reference>
<proteinExistence type="predicted"/>
<evidence type="ECO:0000313" key="1">
    <source>
        <dbReference type="EMBL" id="RDY26562.1"/>
    </source>
</evidence>
<organism evidence="1 2">
    <name type="scientific">Romboutsia weinsteinii</name>
    <dbReference type="NCBI Taxonomy" id="2020949"/>
    <lineage>
        <taxon>Bacteria</taxon>
        <taxon>Bacillati</taxon>
        <taxon>Bacillota</taxon>
        <taxon>Clostridia</taxon>
        <taxon>Peptostreptococcales</taxon>
        <taxon>Peptostreptococcaceae</taxon>
        <taxon>Romboutsia</taxon>
    </lineage>
</organism>
<name>A0A371J166_9FIRM</name>
<accession>A0A371J166</accession>
<dbReference type="EMBL" id="NOJY02000024">
    <property type="protein sequence ID" value="RDY26562.1"/>
    <property type="molecule type" value="Genomic_DNA"/>
</dbReference>
<dbReference type="RefSeq" id="WP_094368116.1">
    <property type="nucleotide sequence ID" value="NZ_NOJY02000024.1"/>
</dbReference>
<evidence type="ECO:0000313" key="2">
    <source>
        <dbReference type="Proteomes" id="UP000215694"/>
    </source>
</evidence>
<dbReference type="Proteomes" id="UP000215694">
    <property type="component" value="Unassembled WGS sequence"/>
</dbReference>
<dbReference type="AlphaFoldDB" id="A0A371J166"/>
<comment type="caution">
    <text evidence="1">The sequence shown here is derived from an EMBL/GenBank/DDBJ whole genome shotgun (WGS) entry which is preliminary data.</text>
</comment>
<gene>
    <name evidence="1" type="ORF">CHL78_012980</name>
</gene>